<evidence type="ECO:0000313" key="2">
    <source>
        <dbReference type="Proteomes" id="UP001324270"/>
    </source>
</evidence>
<protein>
    <submittedName>
        <fullName evidence="1">Phage protein Gp36 family protein</fullName>
    </submittedName>
</protein>
<comment type="caution">
    <text evidence="1">The sequence shown here is derived from an EMBL/GenBank/DDBJ whole genome shotgun (WGS) entry which is preliminary data.</text>
</comment>
<gene>
    <name evidence="1" type="ORF">VJJ49_13210</name>
</gene>
<organism evidence="1 2">
    <name type="scientific">Capnocytophaga gingivalis</name>
    <dbReference type="NCBI Taxonomy" id="1017"/>
    <lineage>
        <taxon>Bacteria</taxon>
        <taxon>Pseudomonadati</taxon>
        <taxon>Bacteroidota</taxon>
        <taxon>Flavobacteriia</taxon>
        <taxon>Flavobacteriales</taxon>
        <taxon>Flavobacteriaceae</taxon>
        <taxon>Capnocytophaga</taxon>
    </lineage>
</organism>
<dbReference type="EMBL" id="JAYKBV010000026">
    <property type="protein sequence ID" value="MEB3041635.1"/>
    <property type="molecule type" value="Genomic_DNA"/>
</dbReference>
<dbReference type="RefSeq" id="WP_323980176.1">
    <property type="nucleotide sequence ID" value="NZ_JAYKBV010000026.1"/>
</dbReference>
<evidence type="ECO:0000313" key="1">
    <source>
        <dbReference type="EMBL" id="MEB3041635.1"/>
    </source>
</evidence>
<keyword evidence="2" id="KW-1185">Reference proteome</keyword>
<dbReference type="Proteomes" id="UP001324270">
    <property type="component" value="Unassembled WGS sequence"/>
</dbReference>
<proteinExistence type="predicted"/>
<name>A0ABU5YD38_9FLAO</name>
<accession>A0ABU5YD38</accession>
<reference evidence="1 2" key="1">
    <citation type="submission" date="2023-12" db="EMBL/GenBank/DDBJ databases">
        <title>Genomic sequences of Capnocytophaga and Parvimonas strains.</title>
        <authorList>
            <person name="Watt R.M."/>
            <person name="Wang M."/>
            <person name="Yang T."/>
            <person name="Tong W.M."/>
        </authorList>
    </citation>
    <scope>NUCLEOTIDE SEQUENCE [LARGE SCALE GENOMIC DNA]</scope>
    <source>
        <strain evidence="1 2">CCUG 13156</strain>
    </source>
</reference>
<sequence>MFLTKEDLKNNIYSYQVEQITEGDDTIVLQALDTAEQEVKSYFYTNDKKEYLDGRPRYDVEAIFAKRGEERNALVVSLCLSVAKWYIVDLCNADIIYDHAKERYDRAIEYLKRLAKGEVNISSLPIMPRTEESQQQTTPFLFGSRKKFNHE</sequence>